<feature type="transmembrane region" description="Helical" evidence="1">
    <location>
        <begin position="62"/>
        <end position="83"/>
    </location>
</feature>
<evidence type="ECO:0000256" key="1">
    <source>
        <dbReference type="SAM" id="Phobius"/>
    </source>
</evidence>
<proteinExistence type="predicted"/>
<dbReference type="EMBL" id="AAYA01000006">
    <property type="protein sequence ID" value="EBA08037.1"/>
    <property type="molecule type" value="Genomic_DNA"/>
</dbReference>
<evidence type="ECO:0000313" key="4">
    <source>
        <dbReference type="Proteomes" id="UP000005713"/>
    </source>
</evidence>
<dbReference type="SUPFAM" id="SSF53300">
    <property type="entry name" value="vWA-like"/>
    <property type="match status" value="1"/>
</dbReference>
<sequence length="666" mass="72600">MRGEVRFGAPIVTGALTESYPRKGAQPATAQALADGQETPGMKRLTHFIADLAGDEEGTMTIFSTFMLVLILVITGASVDIMYQEAIRARLQATLDRAVLAAADLDQQQDPVAVVNDYVTKAGLVEHLTDVIATPGLYDRTVAADAGLTLDTYFLRMSGWQTLPVIAASTAEERIANVEISLVMDISGSMRWNNRITNARNAAKDFVTKVLTEDSAGVTTLNLIPFAGQVNPGDVMFDYFRGVRPKIQQGNNGWGNGDQDAPGGSLCTNNAENADEGAIDPSCTDGTDTAATDTGGFFSPWPQPIANIVVYFDTNGDDIYNRAHKIINFPDGSTRDIDDIYQGAVAFLIDRDPLLFHPDQFLGISVKGGQEKNRYFQVKGDGNGPFSDIGPTKNNGKIPGDVIDFAFIDYDAWAAYYVAPVAPVEAVNVNMPSSCVEIYDTEFTNTDLPQSDDYVPHFMFWPYVREVMDWGWCPGEDTAIQYYSDDAATLSAFIDNMRMHDGTGIQYGLKYALALLDPATGSAVTELISAGLVDSRFLGRPIAWEDEETEKFIVVMSDGAVTDQYRPVDPFAPLNGETELQTQGSGSYTTFSTRGNNLDNLHTQCQLARDLGVTVFAVAFETTDADADELRLCASSDSHFFHVQGTEIIDAFDTIARQINNLRLIQ</sequence>
<keyword evidence="1" id="KW-0812">Transmembrane</keyword>
<dbReference type="InterPro" id="IPR028087">
    <property type="entry name" value="Tad_N"/>
</dbReference>
<protein>
    <recommendedName>
        <fullName evidence="2">Putative Flp pilus-assembly TadG-like N-terminal domain-containing protein</fullName>
    </recommendedName>
</protein>
<dbReference type="eggNOG" id="COG4961">
    <property type="taxonomic scope" value="Bacteria"/>
</dbReference>
<organism evidence="3 4">
    <name type="scientific">Sagittula stellata (strain ATCC 700073 / DSM 11524 / E-37)</name>
    <dbReference type="NCBI Taxonomy" id="388399"/>
    <lineage>
        <taxon>Bacteria</taxon>
        <taxon>Pseudomonadati</taxon>
        <taxon>Pseudomonadota</taxon>
        <taxon>Alphaproteobacteria</taxon>
        <taxon>Rhodobacterales</taxon>
        <taxon>Roseobacteraceae</taxon>
        <taxon>Sagittula</taxon>
    </lineage>
</organism>
<evidence type="ECO:0000313" key="3">
    <source>
        <dbReference type="EMBL" id="EBA08037.1"/>
    </source>
</evidence>
<evidence type="ECO:0000259" key="2">
    <source>
        <dbReference type="Pfam" id="PF13400"/>
    </source>
</evidence>
<comment type="caution">
    <text evidence="3">The sequence shown here is derived from an EMBL/GenBank/DDBJ whole genome shotgun (WGS) entry which is preliminary data.</text>
</comment>
<keyword evidence="1" id="KW-0472">Membrane</keyword>
<name>A3K3C3_SAGS3</name>
<reference evidence="3 4" key="1">
    <citation type="submission" date="2006-06" db="EMBL/GenBank/DDBJ databases">
        <authorList>
            <person name="Moran M.A."/>
            <person name="Ferriera S."/>
            <person name="Johnson J."/>
            <person name="Kravitz S."/>
            <person name="Beeson K."/>
            <person name="Sutton G."/>
            <person name="Rogers Y.-H."/>
            <person name="Friedman R."/>
            <person name="Frazier M."/>
            <person name="Venter J.C."/>
        </authorList>
    </citation>
    <scope>NUCLEOTIDE SEQUENCE [LARGE SCALE GENOMIC DNA]</scope>
    <source>
        <strain evidence="3 4">E-37</strain>
    </source>
</reference>
<keyword evidence="1" id="KW-1133">Transmembrane helix</keyword>
<keyword evidence="4" id="KW-1185">Reference proteome</keyword>
<accession>A3K3C3</accession>
<dbReference type="OrthoDB" id="7522752at2"/>
<dbReference type="Pfam" id="PF13400">
    <property type="entry name" value="Tad"/>
    <property type="match status" value="1"/>
</dbReference>
<feature type="domain" description="Putative Flp pilus-assembly TadG-like N-terminal" evidence="2">
    <location>
        <begin position="58"/>
        <end position="103"/>
    </location>
</feature>
<dbReference type="AlphaFoldDB" id="A3K3C3"/>
<dbReference type="Proteomes" id="UP000005713">
    <property type="component" value="Unassembled WGS sequence"/>
</dbReference>
<dbReference type="InterPro" id="IPR036465">
    <property type="entry name" value="vWFA_dom_sf"/>
</dbReference>
<gene>
    <name evidence="3" type="ORF">SSE37_10854</name>
</gene>
<dbReference type="Gene3D" id="3.40.50.410">
    <property type="entry name" value="von Willebrand factor, type A domain"/>
    <property type="match status" value="2"/>
</dbReference>